<organism evidence="1">
    <name type="scientific">marine sediment metagenome</name>
    <dbReference type="NCBI Taxonomy" id="412755"/>
    <lineage>
        <taxon>unclassified sequences</taxon>
        <taxon>metagenomes</taxon>
        <taxon>ecological metagenomes</taxon>
    </lineage>
</organism>
<reference evidence="1" key="1">
    <citation type="journal article" date="2015" name="Nature">
        <title>Complex archaea that bridge the gap between prokaryotes and eukaryotes.</title>
        <authorList>
            <person name="Spang A."/>
            <person name="Saw J.H."/>
            <person name="Jorgensen S.L."/>
            <person name="Zaremba-Niedzwiedzka K."/>
            <person name="Martijn J."/>
            <person name="Lind A.E."/>
            <person name="van Eijk R."/>
            <person name="Schleper C."/>
            <person name="Guy L."/>
            <person name="Ettema T.J."/>
        </authorList>
    </citation>
    <scope>NUCLEOTIDE SEQUENCE</scope>
</reference>
<accession>A0A0F9M831</accession>
<protein>
    <submittedName>
        <fullName evidence="1">Uncharacterized protein</fullName>
    </submittedName>
</protein>
<comment type="caution">
    <text evidence="1">The sequence shown here is derived from an EMBL/GenBank/DDBJ whole genome shotgun (WGS) entry which is preliminary data.</text>
</comment>
<dbReference type="AlphaFoldDB" id="A0A0F9M831"/>
<sequence>MRFNVKIIKFNHRIFNNDDLFQNIFLAEI</sequence>
<name>A0A0F9M831_9ZZZZ</name>
<evidence type="ECO:0000313" key="1">
    <source>
        <dbReference type="EMBL" id="KKM65317.1"/>
    </source>
</evidence>
<gene>
    <name evidence="1" type="ORF">LCGC14_1492460</name>
</gene>
<proteinExistence type="predicted"/>
<dbReference type="EMBL" id="LAZR01010745">
    <property type="protein sequence ID" value="KKM65317.1"/>
    <property type="molecule type" value="Genomic_DNA"/>
</dbReference>